<accession>A0A1U7ZDY3</accession>
<feature type="compositionally biased region" description="Gly residues" evidence="5">
    <location>
        <begin position="332"/>
        <end position="345"/>
    </location>
</feature>
<keyword evidence="2" id="KW-0677">Repeat</keyword>
<dbReference type="OMA" id="QGQARPN"/>
<dbReference type="eggNOG" id="ENOG502S0E7">
    <property type="taxonomic scope" value="Eukaryota"/>
</dbReference>
<keyword evidence="3" id="KW-0863">Zinc-finger</keyword>
<dbReference type="AlphaFoldDB" id="A0A1U7ZDY3"/>
<dbReference type="InterPro" id="IPR004146">
    <property type="entry name" value="DC1"/>
</dbReference>
<proteinExistence type="predicted"/>
<dbReference type="GeneID" id="104589539"/>
<dbReference type="Proteomes" id="UP000189703">
    <property type="component" value="Unplaced"/>
</dbReference>
<dbReference type="SUPFAM" id="SSF57889">
    <property type="entry name" value="Cysteine-rich domain"/>
    <property type="match status" value="1"/>
</dbReference>
<evidence type="ECO:0000259" key="6">
    <source>
        <dbReference type="SMART" id="SM00249"/>
    </source>
</evidence>
<feature type="region of interest" description="Disordered" evidence="5">
    <location>
        <begin position="244"/>
        <end position="277"/>
    </location>
</feature>
<dbReference type="STRING" id="4432.A0A1U7ZDY3"/>
<organism evidence="7 8">
    <name type="scientific">Nelumbo nucifera</name>
    <name type="common">Sacred lotus</name>
    <dbReference type="NCBI Taxonomy" id="4432"/>
    <lineage>
        <taxon>Eukaryota</taxon>
        <taxon>Viridiplantae</taxon>
        <taxon>Streptophyta</taxon>
        <taxon>Embryophyta</taxon>
        <taxon>Tracheophyta</taxon>
        <taxon>Spermatophyta</taxon>
        <taxon>Magnoliopsida</taxon>
        <taxon>Proteales</taxon>
        <taxon>Nelumbonaceae</taxon>
        <taxon>Nelumbo</taxon>
    </lineage>
</organism>
<feature type="domain" description="Zinc finger PHD-type" evidence="6">
    <location>
        <begin position="33"/>
        <end position="95"/>
    </location>
</feature>
<evidence type="ECO:0000256" key="2">
    <source>
        <dbReference type="ARBA" id="ARBA00022737"/>
    </source>
</evidence>
<name>A0A1U7ZDY3_NELNU</name>
<evidence type="ECO:0000256" key="5">
    <source>
        <dbReference type="SAM" id="MobiDB-lite"/>
    </source>
</evidence>
<dbReference type="SMART" id="SM00249">
    <property type="entry name" value="PHD"/>
    <property type="match status" value="1"/>
</dbReference>
<dbReference type="KEGG" id="nnu:104589539"/>
<dbReference type="PANTHER" id="PTHR46288">
    <property type="entry name" value="PHORBOL-ESTER/DAG-TYPE DOMAIN-CONTAINING PROTEIN"/>
    <property type="match status" value="1"/>
</dbReference>
<feature type="region of interest" description="Disordered" evidence="5">
    <location>
        <begin position="326"/>
        <end position="355"/>
    </location>
</feature>
<dbReference type="InterPro" id="IPR046349">
    <property type="entry name" value="C1-like_sf"/>
</dbReference>
<evidence type="ECO:0000256" key="3">
    <source>
        <dbReference type="ARBA" id="ARBA00022771"/>
    </source>
</evidence>
<sequence>MGKLCYDPYIQHFSHPHPLELSNLQQQHPNLASCSGCKQSPSGWIYSCKACNYILHVSCAQMPQLIQHPADPTHALTLLSLPAYPEGVFNCDACGHKGNGFSYHCGACSLDIHIFCATKPLSLSHHAHPHTLHLAFFPPYQNKGFSCDICKTMGSNHWLYRCSMCEFDAHLNCAFSRTHLSLQPQIQRSQPVQIQQYQSFPQAVQPPYKAQAQFQARPQLQVQPQFQAAQSQFPIRPQFQAQPQFQVQPQFQAQSQFQAQPQLQAPGAAGLSNGPPQTNCYAYNQNMATQQPMQQSGLNGTGNALMDAAIQGFITGASEQLDQDFMQNLTGGDNGGGGGGGGDGGDSSASVLDVG</sequence>
<keyword evidence="4" id="KW-0862">Zinc</keyword>
<dbReference type="Pfam" id="PF03107">
    <property type="entry name" value="C1_2"/>
    <property type="match status" value="3"/>
</dbReference>
<keyword evidence="7" id="KW-1185">Reference proteome</keyword>
<keyword evidence="1" id="KW-0479">Metal-binding</keyword>
<feature type="compositionally biased region" description="Low complexity" evidence="5">
    <location>
        <begin position="244"/>
        <end position="269"/>
    </location>
</feature>
<dbReference type="InParanoid" id="A0A1U7ZDY3"/>
<dbReference type="PANTHER" id="PTHR46288:SF80">
    <property type="entry name" value="CYSTEINE_HISTIDINE-RICH C1 DOMAIN FAMILY PROTEIN"/>
    <property type="match status" value="1"/>
</dbReference>
<evidence type="ECO:0000313" key="8">
    <source>
        <dbReference type="RefSeq" id="XP_010246187.1"/>
    </source>
</evidence>
<evidence type="ECO:0000256" key="4">
    <source>
        <dbReference type="ARBA" id="ARBA00022833"/>
    </source>
</evidence>
<reference evidence="8" key="1">
    <citation type="submission" date="2025-08" db="UniProtKB">
        <authorList>
            <consortium name="RefSeq"/>
        </authorList>
    </citation>
    <scope>IDENTIFICATION</scope>
</reference>
<evidence type="ECO:0000256" key="1">
    <source>
        <dbReference type="ARBA" id="ARBA00022723"/>
    </source>
</evidence>
<protein>
    <submittedName>
        <fullName evidence="8">Uncharacterized protein LOC104589539</fullName>
    </submittedName>
</protein>
<dbReference type="GO" id="GO:0008270">
    <property type="term" value="F:zinc ion binding"/>
    <property type="evidence" value="ECO:0007669"/>
    <property type="project" value="UniProtKB-KW"/>
</dbReference>
<gene>
    <name evidence="8" type="primary">LOC104589539</name>
</gene>
<evidence type="ECO:0000313" key="7">
    <source>
        <dbReference type="Proteomes" id="UP000189703"/>
    </source>
</evidence>
<dbReference type="InterPro" id="IPR001965">
    <property type="entry name" value="Znf_PHD"/>
</dbReference>
<dbReference type="OrthoDB" id="1877533at2759"/>
<dbReference type="RefSeq" id="XP_010246187.1">
    <property type="nucleotide sequence ID" value="XM_010247885.2"/>
</dbReference>